<dbReference type="SUPFAM" id="SSF47336">
    <property type="entry name" value="ACP-like"/>
    <property type="match status" value="1"/>
</dbReference>
<dbReference type="Gene3D" id="1.10.1200.10">
    <property type="entry name" value="ACP-like"/>
    <property type="match status" value="1"/>
</dbReference>
<dbReference type="EMBL" id="LT840184">
    <property type="protein sequence ID" value="SMF77032.1"/>
    <property type="molecule type" value="Genomic_DNA"/>
</dbReference>
<name>A0A1X7GZQ1_9BACL</name>
<feature type="domain" description="Carrier" evidence="1">
    <location>
        <begin position="1"/>
        <end position="78"/>
    </location>
</feature>
<dbReference type="RefSeq" id="WP_208918329.1">
    <property type="nucleotide sequence ID" value="NZ_LT840184.1"/>
</dbReference>
<evidence type="ECO:0000313" key="3">
    <source>
        <dbReference type="Proteomes" id="UP000192940"/>
    </source>
</evidence>
<organism evidence="2 3">
    <name type="scientific">Paenibacillus uliginis N3/975</name>
    <dbReference type="NCBI Taxonomy" id="1313296"/>
    <lineage>
        <taxon>Bacteria</taxon>
        <taxon>Bacillati</taxon>
        <taxon>Bacillota</taxon>
        <taxon>Bacilli</taxon>
        <taxon>Bacillales</taxon>
        <taxon>Paenibacillaceae</taxon>
        <taxon>Paenibacillus</taxon>
    </lineage>
</organism>
<dbReference type="InterPro" id="IPR036736">
    <property type="entry name" value="ACP-like_sf"/>
</dbReference>
<gene>
    <name evidence="2" type="ORF">SAMN05661091_1385</name>
</gene>
<keyword evidence="3" id="KW-1185">Reference proteome</keyword>
<dbReference type="PROSITE" id="PS50075">
    <property type="entry name" value="CARRIER"/>
    <property type="match status" value="1"/>
</dbReference>
<dbReference type="InterPro" id="IPR009081">
    <property type="entry name" value="PP-bd_ACP"/>
</dbReference>
<reference evidence="2 3" key="1">
    <citation type="submission" date="2017-04" db="EMBL/GenBank/DDBJ databases">
        <authorList>
            <person name="Afonso C.L."/>
            <person name="Miller P.J."/>
            <person name="Scott M.A."/>
            <person name="Spackman E."/>
            <person name="Goraichik I."/>
            <person name="Dimitrov K.M."/>
            <person name="Suarez D.L."/>
            <person name="Swayne D.E."/>
        </authorList>
    </citation>
    <scope>NUCLEOTIDE SEQUENCE [LARGE SCALE GENOMIC DNA]</scope>
    <source>
        <strain evidence="2 3">N3/975</strain>
    </source>
</reference>
<evidence type="ECO:0000259" key="1">
    <source>
        <dbReference type="PROSITE" id="PS50075"/>
    </source>
</evidence>
<proteinExistence type="predicted"/>
<dbReference type="Proteomes" id="UP000192940">
    <property type="component" value="Chromosome I"/>
</dbReference>
<sequence length="80" mass="9210">MHSLEKSITKIVLDVLEFHEEEIGIHDCLENYGMDSIKFIMISVQIENMLDISIADEKLLLDNFSTLESIINLVKESKKN</sequence>
<dbReference type="Pfam" id="PF00550">
    <property type="entry name" value="PP-binding"/>
    <property type="match status" value="1"/>
</dbReference>
<accession>A0A1X7GZQ1</accession>
<dbReference type="AlphaFoldDB" id="A0A1X7GZQ1"/>
<protein>
    <submittedName>
        <fullName evidence="2">Phosphopantetheine attachment site</fullName>
    </submittedName>
</protein>
<evidence type="ECO:0000313" key="2">
    <source>
        <dbReference type="EMBL" id="SMF77032.1"/>
    </source>
</evidence>